<dbReference type="AlphaFoldDB" id="A0A1M4E0T2"/>
<dbReference type="EMBL" id="LT559118">
    <property type="protein sequence ID" value="SBO92412.1"/>
    <property type="molecule type" value="Genomic_DNA"/>
</dbReference>
<dbReference type="Pfam" id="PF13439">
    <property type="entry name" value="Glyco_transf_4"/>
    <property type="match status" value="1"/>
</dbReference>
<organism evidence="4">
    <name type="scientific">Nonomuraea gerenzanensis</name>
    <dbReference type="NCBI Taxonomy" id="93944"/>
    <lineage>
        <taxon>Bacteria</taxon>
        <taxon>Bacillati</taxon>
        <taxon>Actinomycetota</taxon>
        <taxon>Actinomycetes</taxon>
        <taxon>Streptosporangiales</taxon>
        <taxon>Streptosporangiaceae</taxon>
        <taxon>Nonomuraea</taxon>
    </lineage>
</organism>
<dbReference type="RefSeq" id="WP_225271682.1">
    <property type="nucleotide sequence ID" value="NZ_CP084058.1"/>
</dbReference>
<feature type="domain" description="Glycosyltransferase subfamily 4-like N-terminal" evidence="3">
    <location>
        <begin position="14"/>
        <end position="158"/>
    </location>
</feature>
<protein>
    <submittedName>
        <fullName evidence="4">Glycosyl transferase, group 1</fullName>
    </submittedName>
</protein>
<accession>A0A1M4E0T2</accession>
<dbReference type="GO" id="GO:0016757">
    <property type="term" value="F:glycosyltransferase activity"/>
    <property type="evidence" value="ECO:0007669"/>
    <property type="project" value="UniProtKB-KW"/>
</dbReference>
<dbReference type="PANTHER" id="PTHR12526:SF510">
    <property type="entry name" value="D-INOSITOL 3-PHOSPHATE GLYCOSYLTRANSFERASE"/>
    <property type="match status" value="1"/>
</dbReference>
<evidence type="ECO:0000256" key="1">
    <source>
        <dbReference type="ARBA" id="ARBA00022676"/>
    </source>
</evidence>
<dbReference type="SUPFAM" id="SSF53756">
    <property type="entry name" value="UDP-Glycosyltransferase/glycogen phosphorylase"/>
    <property type="match status" value="1"/>
</dbReference>
<dbReference type="CDD" id="cd03801">
    <property type="entry name" value="GT4_PimA-like"/>
    <property type="match status" value="1"/>
</dbReference>
<name>A0A1M4E0T2_9ACTN</name>
<dbReference type="InterPro" id="IPR028098">
    <property type="entry name" value="Glyco_trans_4-like_N"/>
</dbReference>
<keyword evidence="2 4" id="KW-0808">Transferase</keyword>
<evidence type="ECO:0000259" key="3">
    <source>
        <dbReference type="Pfam" id="PF13439"/>
    </source>
</evidence>
<evidence type="ECO:0000313" key="4">
    <source>
        <dbReference type="EMBL" id="SBO92412.1"/>
    </source>
</evidence>
<reference evidence="4" key="1">
    <citation type="submission" date="2016-04" db="EMBL/GenBank/DDBJ databases">
        <authorList>
            <person name="Evans L.H."/>
            <person name="Alamgir A."/>
            <person name="Owens N."/>
            <person name="Weber N.D."/>
            <person name="Virtaneva K."/>
            <person name="Barbian K."/>
            <person name="Babar A."/>
            <person name="Rosenke K."/>
        </authorList>
    </citation>
    <scope>NUCLEOTIDE SEQUENCE</scope>
    <source>
        <strain evidence="4">Nono1</strain>
    </source>
</reference>
<gene>
    <name evidence="4" type="ORF">BN4615_P1926</name>
</gene>
<dbReference type="Pfam" id="PF13692">
    <property type="entry name" value="Glyco_trans_1_4"/>
    <property type="match status" value="1"/>
</dbReference>
<dbReference type="PANTHER" id="PTHR12526">
    <property type="entry name" value="GLYCOSYLTRANSFERASE"/>
    <property type="match status" value="1"/>
</dbReference>
<evidence type="ECO:0000256" key="2">
    <source>
        <dbReference type="ARBA" id="ARBA00022679"/>
    </source>
</evidence>
<keyword evidence="1" id="KW-0328">Glycosyltransferase</keyword>
<sequence>MRIAIVGPTYPYKGGGAQHTTELAHRLAALGHDVVIESWRAQYPSFLYPGQQTIDAPEGTPYPRTVRRLDWRRPDGWVAAGRRLRSADLVVLAVLSPVQVPAYLGILYGIGRKARTVALCHNVLPHERKPYDEPLMKALLKRVDGVLAHSEPQAALARGLTSRPVGVAGLPPHLPSTSGDTPAGVVHRRLLFFGIVRPYKGLDLLLRALPEGVALTVAGEFWGGLDETEALIGELGLGDRVELRPGYVAAEDVPELFAAADALVLPYRHATASQNVWLAHEHGVPVIATRVGALADHVTDGVDGLLVEPGDAGALRAAIERFYASGEPERLRSGVKAVDPEPFWSAYATALLGL</sequence>
<dbReference type="Gene3D" id="3.40.50.2000">
    <property type="entry name" value="Glycogen Phosphorylase B"/>
    <property type="match status" value="2"/>
</dbReference>
<proteinExistence type="predicted"/>